<evidence type="ECO:0000313" key="12">
    <source>
        <dbReference type="Proteomes" id="UP000796880"/>
    </source>
</evidence>
<evidence type="ECO:0000313" key="11">
    <source>
        <dbReference type="EMBL" id="KAF3445197.1"/>
    </source>
</evidence>
<dbReference type="SUPFAM" id="SSF52058">
    <property type="entry name" value="L domain-like"/>
    <property type="match status" value="2"/>
</dbReference>
<evidence type="ECO:0000256" key="3">
    <source>
        <dbReference type="ARBA" id="ARBA00022741"/>
    </source>
</evidence>
<feature type="domain" description="NB-ARC" evidence="6">
    <location>
        <begin position="157"/>
        <end position="330"/>
    </location>
</feature>
<comment type="caution">
    <text evidence="11">The sequence shown here is derived from an EMBL/GenBank/DDBJ whole genome shotgun (WGS) entry which is preliminary data.</text>
</comment>
<name>A0A8K0H3R0_9ROSA</name>
<feature type="domain" description="R13L1/DRL21-like LRR repeat region" evidence="10">
    <location>
        <begin position="1086"/>
        <end position="1150"/>
    </location>
</feature>
<dbReference type="PRINTS" id="PR00364">
    <property type="entry name" value="DISEASERSIST"/>
</dbReference>
<evidence type="ECO:0000259" key="7">
    <source>
        <dbReference type="Pfam" id="PF18052"/>
    </source>
</evidence>
<keyword evidence="2" id="KW-0677">Repeat</keyword>
<dbReference type="Gene3D" id="3.40.50.300">
    <property type="entry name" value="P-loop containing nucleotide triphosphate hydrolases"/>
    <property type="match status" value="1"/>
</dbReference>
<dbReference type="OrthoDB" id="1935327at2759"/>
<proteinExistence type="predicted"/>
<dbReference type="FunFam" id="3.40.50.300:FF:001091">
    <property type="entry name" value="Probable disease resistance protein At1g61300"/>
    <property type="match status" value="1"/>
</dbReference>
<keyword evidence="3" id="KW-0547">Nucleotide-binding</keyword>
<dbReference type="EMBL" id="VOIH02000006">
    <property type="protein sequence ID" value="KAF3445197.1"/>
    <property type="molecule type" value="Genomic_DNA"/>
</dbReference>
<dbReference type="Pfam" id="PF23598">
    <property type="entry name" value="LRR_14"/>
    <property type="match status" value="1"/>
</dbReference>
<keyword evidence="4" id="KW-0611">Plant defense</keyword>
<reference evidence="11" key="1">
    <citation type="submission" date="2020-03" db="EMBL/GenBank/DDBJ databases">
        <title>A high-quality chromosome-level genome assembly of a woody plant with both climbing and erect habits, Rhamnella rubrinervis.</title>
        <authorList>
            <person name="Lu Z."/>
            <person name="Yang Y."/>
            <person name="Zhu X."/>
            <person name="Sun Y."/>
        </authorList>
    </citation>
    <scope>NUCLEOTIDE SEQUENCE</scope>
    <source>
        <strain evidence="11">BYM</strain>
        <tissue evidence="11">Leaf</tissue>
    </source>
</reference>
<dbReference type="AlphaFoldDB" id="A0A8K0H3R0"/>
<feature type="domain" description="Disease resistance R13L4/SHOC-2-like LRR" evidence="9">
    <location>
        <begin position="535"/>
        <end position="633"/>
    </location>
</feature>
<dbReference type="InterPro" id="IPR058922">
    <property type="entry name" value="WHD_DRP"/>
</dbReference>
<evidence type="ECO:0000256" key="5">
    <source>
        <dbReference type="ARBA" id="ARBA00022840"/>
    </source>
</evidence>
<protein>
    <submittedName>
        <fullName evidence="11">Uncharacterized protein</fullName>
    </submittedName>
</protein>
<dbReference type="SUPFAM" id="SSF52540">
    <property type="entry name" value="P-loop containing nucleoside triphosphate hydrolases"/>
    <property type="match status" value="1"/>
</dbReference>
<dbReference type="GO" id="GO:0006952">
    <property type="term" value="P:defense response"/>
    <property type="evidence" value="ECO:0007669"/>
    <property type="project" value="UniProtKB-KW"/>
</dbReference>
<dbReference type="InterPro" id="IPR032675">
    <property type="entry name" value="LRR_dom_sf"/>
</dbReference>
<evidence type="ECO:0000259" key="9">
    <source>
        <dbReference type="Pfam" id="PF23598"/>
    </source>
</evidence>
<dbReference type="Gene3D" id="1.20.5.4130">
    <property type="match status" value="1"/>
</dbReference>
<dbReference type="GO" id="GO:0005524">
    <property type="term" value="F:ATP binding"/>
    <property type="evidence" value="ECO:0007669"/>
    <property type="project" value="UniProtKB-KW"/>
</dbReference>
<organism evidence="11 12">
    <name type="scientific">Rhamnella rubrinervis</name>
    <dbReference type="NCBI Taxonomy" id="2594499"/>
    <lineage>
        <taxon>Eukaryota</taxon>
        <taxon>Viridiplantae</taxon>
        <taxon>Streptophyta</taxon>
        <taxon>Embryophyta</taxon>
        <taxon>Tracheophyta</taxon>
        <taxon>Spermatophyta</taxon>
        <taxon>Magnoliopsida</taxon>
        <taxon>eudicotyledons</taxon>
        <taxon>Gunneridae</taxon>
        <taxon>Pentapetalae</taxon>
        <taxon>rosids</taxon>
        <taxon>fabids</taxon>
        <taxon>Rosales</taxon>
        <taxon>Rhamnaceae</taxon>
        <taxon>rhamnoid group</taxon>
        <taxon>Rhamneae</taxon>
        <taxon>Rhamnella</taxon>
    </lineage>
</organism>
<dbReference type="Gene3D" id="3.80.10.10">
    <property type="entry name" value="Ribonuclease Inhibitor"/>
    <property type="match status" value="4"/>
</dbReference>
<dbReference type="Proteomes" id="UP000796880">
    <property type="component" value="Unassembled WGS sequence"/>
</dbReference>
<keyword evidence="5" id="KW-0067">ATP-binding</keyword>
<dbReference type="GO" id="GO:0051707">
    <property type="term" value="P:response to other organism"/>
    <property type="evidence" value="ECO:0007669"/>
    <property type="project" value="UniProtKB-ARBA"/>
</dbReference>
<dbReference type="InterPro" id="IPR055414">
    <property type="entry name" value="LRR_R13L4/SHOC2-like"/>
</dbReference>
<keyword evidence="1" id="KW-0433">Leucine-rich repeat</keyword>
<feature type="domain" description="R13L1/DRL21-like LRR repeat region" evidence="10">
    <location>
        <begin position="695"/>
        <end position="844"/>
    </location>
</feature>
<dbReference type="Gene3D" id="1.10.10.10">
    <property type="entry name" value="Winged helix-like DNA-binding domain superfamily/Winged helix DNA-binding domain"/>
    <property type="match status" value="1"/>
</dbReference>
<feature type="domain" description="Disease resistance protein winged helix" evidence="8">
    <location>
        <begin position="416"/>
        <end position="489"/>
    </location>
</feature>
<keyword evidence="12" id="KW-1185">Reference proteome</keyword>
<evidence type="ECO:0000259" key="6">
    <source>
        <dbReference type="Pfam" id="PF00931"/>
    </source>
</evidence>
<evidence type="ECO:0000256" key="1">
    <source>
        <dbReference type="ARBA" id="ARBA00022614"/>
    </source>
</evidence>
<dbReference type="Pfam" id="PF18052">
    <property type="entry name" value="Rx_N"/>
    <property type="match status" value="1"/>
</dbReference>
<evidence type="ECO:0000256" key="2">
    <source>
        <dbReference type="ARBA" id="ARBA00022737"/>
    </source>
</evidence>
<feature type="domain" description="Disease resistance N-terminal" evidence="7">
    <location>
        <begin position="9"/>
        <end position="85"/>
    </location>
</feature>
<dbReference type="InterPro" id="IPR036388">
    <property type="entry name" value="WH-like_DNA-bd_sf"/>
</dbReference>
<dbReference type="Pfam" id="PF23559">
    <property type="entry name" value="WHD_DRP"/>
    <property type="match status" value="1"/>
</dbReference>
<gene>
    <name evidence="11" type="ORF">FNV43_RR14891</name>
</gene>
<dbReference type="PANTHER" id="PTHR36766">
    <property type="entry name" value="PLANT BROAD-SPECTRUM MILDEW RESISTANCE PROTEIN RPW8"/>
    <property type="match status" value="1"/>
</dbReference>
<dbReference type="GO" id="GO:0043531">
    <property type="term" value="F:ADP binding"/>
    <property type="evidence" value="ECO:0007669"/>
    <property type="project" value="InterPro"/>
</dbReference>
<dbReference type="Pfam" id="PF00931">
    <property type="entry name" value="NB-ARC"/>
    <property type="match status" value="1"/>
</dbReference>
<dbReference type="InterPro" id="IPR041118">
    <property type="entry name" value="Rx_N"/>
</dbReference>
<evidence type="ECO:0000259" key="8">
    <source>
        <dbReference type="Pfam" id="PF23559"/>
    </source>
</evidence>
<evidence type="ECO:0000259" key="10">
    <source>
        <dbReference type="Pfam" id="PF25019"/>
    </source>
</evidence>
<dbReference type="Pfam" id="PF25019">
    <property type="entry name" value="LRR_R13L1-DRL21"/>
    <property type="match status" value="2"/>
</dbReference>
<accession>A0A8K0H3R0</accession>
<evidence type="ECO:0000256" key="4">
    <source>
        <dbReference type="ARBA" id="ARBA00022821"/>
    </source>
</evidence>
<sequence length="1192" mass="135426">MADLVLPPVLQVLFEKLASPLLRKLGNLWNLTDNFEKFQRTLVYVQSILEDAEEKQVTDRDVGTWLSELKRVVYDAEDLLDEITIIHSALMDSGEKASGMKLELLRIEYADRVIDMLHKLQMTRDEGSKFNLREGSLIHARIETSSFVIESEVFGREGDKDKVVELLLSSEATQGGRVSCIPIVGLGGIGKTTLAQLAYNDHRVKHHFNVKLWVFVSDHFDATAILMAVIESLTGDKCRYLSMDALHTTVQDLLHGKRYLIVLDDVWTENQEEWDKLRPLFRSGVDGSKIIITARSERVVRMTNSPTYPYHLEGLSQEACWSLFSQFAFQGGEVDKHPNLLPIGREIVKKCGGVALAAKALGSLMRLRREEREWLAVQNSELWNLGESECNILPALRLSYHHLPSRLKRCFSFCSIFPRRLEMKKEKLICQWMAAGLLQPSRERETPEDTGNDFFNTLLWMCFFQEVKQCDRGGGIIGYRMHDIVYDLAQFVAGTEFRIINHCFPPRHYEQIRHSSIVCDFRSSTIPEEFYGAKHLRTLFLFSEGGFREVPHKLFSSFRYLRELDMSGSGLVVLDGSIGDLCCLRYLDVSHTHIESLPRSIEKLCLLQTLNVSGCYNLRALPDLEKMSSLRHLNNTGCLSLTTMSPSSYLPSSSSYQRRRNQISRSIKRLSPDMSNQLQTLPLFVVGGVDDMDLLGRLNLRRSLKITHLGNVRGQNNRIRYARLQNMKDIESLGLYWGEDDNSLNINSEEASPFTRFQERKQIHSSAGLNRPHIDANMAANVLIKLHPHKNLKRLFIKGYQGHGFPAWKDLTNLTKIELIDCTYCTSLPILGNRPLLDSLLLQTLPCVTQLQQMHFPALRELILIDFPNLEKWSDDGDAFPILRKLTVSKCPKLTEMPQFPSIQHLELRDCTATLVHSMQNLTSLTTLVIEKVRDFSHFPGAFPVNNLLLTTLEIISCRLHSLPTFQNLTALKALTIRWCEELSYLPQGMHTLNALDSLEINDCHRLMFLPEIGSNGFCNLRTLSIENCRGLTSLSMGLKNLTSLKHLVIMYCPSLVTLPQSVQNLSALQSLTILGCCPEFTSLPEELQYLVGLHTLEIRSCPGLDALPEWIEKLISLRSLAISDCQHIVSLPKGIQRLAGLQHLSIQDCPQLLERCRMQNGEDWPKIAHVPYKRLGSPELRHPSEASSSSN</sequence>
<dbReference type="PANTHER" id="PTHR36766:SF59">
    <property type="entry name" value="DISEASE RESISTANCE PROTEIN RGA2-LIKE"/>
    <property type="match status" value="1"/>
</dbReference>
<dbReference type="InterPro" id="IPR027417">
    <property type="entry name" value="P-loop_NTPase"/>
</dbReference>
<dbReference type="InterPro" id="IPR002182">
    <property type="entry name" value="NB-ARC"/>
</dbReference>
<dbReference type="InterPro" id="IPR056789">
    <property type="entry name" value="LRR_R13L1-DRL21"/>
</dbReference>